<gene>
    <name evidence="2" type="ORF">OBRU01_10712</name>
</gene>
<reference evidence="2 3" key="1">
    <citation type="journal article" date="2015" name="Genome Biol. Evol.">
        <title>The genome of winter moth (Operophtera brumata) provides a genomic perspective on sexual dimorphism and phenology.</title>
        <authorList>
            <person name="Derks M.F."/>
            <person name="Smit S."/>
            <person name="Salis L."/>
            <person name="Schijlen E."/>
            <person name="Bossers A."/>
            <person name="Mateman C."/>
            <person name="Pijl A.S."/>
            <person name="de Ridder D."/>
            <person name="Groenen M.A."/>
            <person name="Visser M.E."/>
            <person name="Megens H.J."/>
        </authorList>
    </citation>
    <scope>NUCLEOTIDE SEQUENCE [LARGE SCALE GENOMIC DNA]</scope>
    <source>
        <strain evidence="2">WM2013NL</strain>
        <tissue evidence="2">Head and thorax</tissue>
    </source>
</reference>
<feature type="region of interest" description="Disordered" evidence="1">
    <location>
        <begin position="159"/>
        <end position="184"/>
    </location>
</feature>
<name>A0A0L7LDA5_OPEBR</name>
<evidence type="ECO:0000256" key="1">
    <source>
        <dbReference type="SAM" id="MobiDB-lite"/>
    </source>
</evidence>
<feature type="region of interest" description="Disordered" evidence="1">
    <location>
        <begin position="89"/>
        <end position="138"/>
    </location>
</feature>
<keyword evidence="3" id="KW-1185">Reference proteome</keyword>
<evidence type="ECO:0000313" key="2">
    <source>
        <dbReference type="EMBL" id="KOB73462.1"/>
    </source>
</evidence>
<evidence type="ECO:0000313" key="3">
    <source>
        <dbReference type="Proteomes" id="UP000037510"/>
    </source>
</evidence>
<proteinExistence type="predicted"/>
<dbReference type="EMBL" id="JTDY01001581">
    <property type="protein sequence ID" value="KOB73462.1"/>
    <property type="molecule type" value="Genomic_DNA"/>
</dbReference>
<dbReference type="STRING" id="104452.A0A0L7LDA5"/>
<sequence>MTAVKKALAMRQLDSMFGNMSLEGEGRRSPHVSCTIEHDPRCDVHGRCSTPYRSSLYLHSRESTPGIGRDAVSPTNGLIIRRRDSARFSPARELEHPSTFPSLLRRDRLSPSVTPPRRDTPSPTHKFNTKRHSMGSFPNLSRANIVNYRRDSTVSNGVREMKRDYVGSTNSLSRKSSKDTFDSTTCLSRKSSRDYIGSTNSLSRKSSIDTKKSSTDSLDIWHTSWDTDKNHSVSSLGHDDRLSFGHHKVIIINSADSVCVTGHYPFGRFAH</sequence>
<accession>A0A0L7LDA5</accession>
<comment type="caution">
    <text evidence="2">The sequence shown here is derived from an EMBL/GenBank/DDBJ whole genome shotgun (WGS) entry which is preliminary data.</text>
</comment>
<organism evidence="2 3">
    <name type="scientific">Operophtera brumata</name>
    <name type="common">Winter moth</name>
    <name type="synonym">Phalaena brumata</name>
    <dbReference type="NCBI Taxonomy" id="104452"/>
    <lineage>
        <taxon>Eukaryota</taxon>
        <taxon>Metazoa</taxon>
        <taxon>Ecdysozoa</taxon>
        <taxon>Arthropoda</taxon>
        <taxon>Hexapoda</taxon>
        <taxon>Insecta</taxon>
        <taxon>Pterygota</taxon>
        <taxon>Neoptera</taxon>
        <taxon>Endopterygota</taxon>
        <taxon>Lepidoptera</taxon>
        <taxon>Glossata</taxon>
        <taxon>Ditrysia</taxon>
        <taxon>Geometroidea</taxon>
        <taxon>Geometridae</taxon>
        <taxon>Larentiinae</taxon>
        <taxon>Operophtera</taxon>
    </lineage>
</organism>
<protein>
    <submittedName>
        <fullName evidence="2">Uncharacterized protein</fullName>
    </submittedName>
</protein>
<dbReference type="AlphaFoldDB" id="A0A0L7LDA5"/>
<dbReference type="Proteomes" id="UP000037510">
    <property type="component" value="Unassembled WGS sequence"/>
</dbReference>